<protein>
    <submittedName>
        <fullName evidence="3">RHTO0S06e06546g1_1</fullName>
    </submittedName>
</protein>
<dbReference type="Pfam" id="PF08313">
    <property type="entry name" value="SCA7"/>
    <property type="match status" value="1"/>
</dbReference>
<dbReference type="GO" id="GO:0000124">
    <property type="term" value="C:SAGA complex"/>
    <property type="evidence" value="ECO:0007669"/>
    <property type="project" value="InterPro"/>
</dbReference>
<dbReference type="PANTHER" id="PTHR47805:SF1">
    <property type="entry name" value="SAGA-ASSOCIATED FACTOR 73"/>
    <property type="match status" value="1"/>
</dbReference>
<dbReference type="GO" id="GO:1904802">
    <property type="term" value="P:RITS complex assembly"/>
    <property type="evidence" value="ECO:0007669"/>
    <property type="project" value="TreeGrafter"/>
</dbReference>
<feature type="region of interest" description="Disordered" evidence="1">
    <location>
        <begin position="1"/>
        <end position="22"/>
    </location>
</feature>
<dbReference type="OrthoDB" id="2524693at2759"/>
<dbReference type="Gene3D" id="6.10.140.1270">
    <property type="match status" value="1"/>
</dbReference>
<sequence length="337" mass="35624">MQSASEDATPQRESDLSPLSLADGALENVTKCGDCGKPVLQSAKEEHAATCQATREASDSQPLKRRLSEASTNSSQQLKKSKLVVHLSGSAPDKAKPPGGTEKKNKRIVDVDRQCGVINEKGYPCPRSLTCKTHNMSAKRAVPGRSQAYDILLFEWQKANKANQQKIEAAKLAGQQPPPTISTARQQAAAAAAATQAQHGGDGGASVAIMAPSFAQDPSGGMPAPAPPKPKKRKSGLSGVDGGSLTFKVPGEKKGKKGIVYVGEMEDSDDDGGADELVDSDEEVEAVLRGLGRVERGRPLWIQRGGGAGFSAASMFNGRNTKLSRLRDTLRDVFRPL</sequence>
<evidence type="ECO:0000259" key="2">
    <source>
        <dbReference type="PROSITE" id="PS51505"/>
    </source>
</evidence>
<proteinExistence type="predicted"/>
<feature type="compositionally biased region" description="Polar residues" evidence="1">
    <location>
        <begin position="69"/>
        <end position="78"/>
    </location>
</feature>
<feature type="compositionally biased region" description="Basic and acidic residues" evidence="1">
    <location>
        <begin position="93"/>
        <end position="107"/>
    </location>
</feature>
<evidence type="ECO:0000256" key="1">
    <source>
        <dbReference type="SAM" id="MobiDB-lite"/>
    </source>
</evidence>
<dbReference type="AlphaFoldDB" id="A0A061AX55"/>
<dbReference type="EMBL" id="LK052941">
    <property type="protein sequence ID" value="CDR41801.1"/>
    <property type="molecule type" value="Genomic_DNA"/>
</dbReference>
<evidence type="ECO:0000313" key="3">
    <source>
        <dbReference type="EMBL" id="CDR41801.1"/>
    </source>
</evidence>
<feature type="compositionally biased region" description="Low complexity" evidence="1">
    <location>
        <begin position="184"/>
        <end position="199"/>
    </location>
</feature>
<dbReference type="GO" id="GO:0006357">
    <property type="term" value="P:regulation of transcription by RNA polymerase II"/>
    <property type="evidence" value="ECO:0007669"/>
    <property type="project" value="TreeGrafter"/>
</dbReference>
<dbReference type="PROSITE" id="PS51505">
    <property type="entry name" value="SCA7"/>
    <property type="match status" value="1"/>
</dbReference>
<name>A0A061AX55_RHOTO</name>
<reference evidence="3" key="1">
    <citation type="journal article" date="2014" name="Genome Announc.">
        <title>Draft genome sequence of Rhodosporidium toruloides CECT1137, an oleaginous yeast of biotechnological interest.</title>
        <authorList>
            <person name="Morin N."/>
            <person name="Calcas X."/>
            <person name="Devillers H."/>
            <person name="Durrens P."/>
            <person name="Sherman D.J."/>
            <person name="Nicaud J.-M."/>
            <person name="Neuveglise C."/>
        </authorList>
    </citation>
    <scope>NUCLEOTIDE SEQUENCE</scope>
    <source>
        <strain evidence="3">CECT1137</strain>
    </source>
</reference>
<dbReference type="GO" id="GO:0031048">
    <property type="term" value="P:regulatory ncRNA-mediated heterochromatin formation"/>
    <property type="evidence" value="ECO:0007669"/>
    <property type="project" value="TreeGrafter"/>
</dbReference>
<dbReference type="InterPro" id="IPR037804">
    <property type="entry name" value="SGF73"/>
</dbReference>
<feature type="compositionally biased region" description="Polar residues" evidence="1">
    <location>
        <begin position="51"/>
        <end position="61"/>
    </location>
</feature>
<dbReference type="InterPro" id="IPR013243">
    <property type="entry name" value="SCA7_dom"/>
</dbReference>
<feature type="domain" description="SCA7" evidence="2">
    <location>
        <begin position="102"/>
        <end position="168"/>
    </location>
</feature>
<feature type="region of interest" description="Disordered" evidence="1">
    <location>
        <begin position="171"/>
        <end position="249"/>
    </location>
</feature>
<accession>A0A061AX55</accession>
<feature type="region of interest" description="Disordered" evidence="1">
    <location>
        <begin position="43"/>
        <end position="107"/>
    </location>
</feature>
<organism evidence="3">
    <name type="scientific">Rhodotorula toruloides</name>
    <name type="common">Yeast</name>
    <name type="synonym">Rhodosporidium toruloides</name>
    <dbReference type="NCBI Taxonomy" id="5286"/>
    <lineage>
        <taxon>Eukaryota</taxon>
        <taxon>Fungi</taxon>
        <taxon>Dikarya</taxon>
        <taxon>Basidiomycota</taxon>
        <taxon>Pucciniomycotina</taxon>
        <taxon>Microbotryomycetes</taxon>
        <taxon>Sporidiobolales</taxon>
        <taxon>Sporidiobolaceae</taxon>
        <taxon>Rhodotorula</taxon>
    </lineage>
</organism>
<dbReference type="PANTHER" id="PTHR47805">
    <property type="entry name" value="SAGA-ASSOCIATED FACTOR 73"/>
    <property type="match status" value="1"/>
</dbReference>
<gene>
    <name evidence="3" type="ORF">RHTO0S_06e06546g</name>
</gene>